<proteinExistence type="predicted"/>
<comment type="caution">
    <text evidence="2">The sequence shown here is derived from an EMBL/GenBank/DDBJ whole genome shotgun (WGS) entry which is preliminary data.</text>
</comment>
<organism evidence="2 3">
    <name type="scientific">Corynebacterium tapiri</name>
    <dbReference type="NCBI Taxonomy" id="1448266"/>
    <lineage>
        <taxon>Bacteria</taxon>
        <taxon>Bacillati</taxon>
        <taxon>Actinomycetota</taxon>
        <taxon>Actinomycetes</taxon>
        <taxon>Mycobacteriales</taxon>
        <taxon>Corynebacteriaceae</taxon>
        <taxon>Corynebacterium</taxon>
    </lineage>
</organism>
<dbReference type="RefSeq" id="WP_139465170.1">
    <property type="nucleotide sequence ID" value="NZ_VDHJ01000004.1"/>
</dbReference>
<reference evidence="2 3" key="1">
    <citation type="submission" date="2019-06" db="EMBL/GenBank/DDBJ databases">
        <authorList>
            <person name="Li J."/>
        </authorList>
    </citation>
    <scope>NUCLEOTIDE SEQUENCE [LARGE SCALE GENOMIC DNA]</scope>
    <source>
        <strain evidence="2 3">LMG 28165</strain>
    </source>
</reference>
<feature type="region of interest" description="Disordered" evidence="1">
    <location>
        <begin position="1"/>
        <end position="97"/>
    </location>
</feature>
<protein>
    <submittedName>
        <fullName evidence="2">Uncharacterized protein</fullName>
    </submittedName>
</protein>
<feature type="compositionally biased region" description="Polar residues" evidence="1">
    <location>
        <begin position="19"/>
        <end position="31"/>
    </location>
</feature>
<evidence type="ECO:0000313" key="3">
    <source>
        <dbReference type="Proteomes" id="UP000312032"/>
    </source>
</evidence>
<dbReference type="Proteomes" id="UP000312032">
    <property type="component" value="Unassembled WGS sequence"/>
</dbReference>
<evidence type="ECO:0000313" key="2">
    <source>
        <dbReference type="EMBL" id="TNL98742.1"/>
    </source>
</evidence>
<dbReference type="AlphaFoldDB" id="A0A5C4U4Z7"/>
<keyword evidence="3" id="KW-1185">Reference proteome</keyword>
<dbReference type="EMBL" id="VDHJ01000004">
    <property type="protein sequence ID" value="TNL98742.1"/>
    <property type="molecule type" value="Genomic_DNA"/>
</dbReference>
<sequence>MGLWQRLFSSEKTGAHHAPSSTDESTTAQTNHSEEAESSLGEVIRATPAVKMPGFSQPPKTPTKPQGPRHAAAASAGSTRVNRSDIPEPTSEGAEDAKDARVLFDALARLAGMGLTPVHEVTLASIADRTAFRSQPLHYLLQQRSGARLLFGPGYFRNGAQPRTTVESLVDFAREVGETAGVPDAHAVAMLDAGSHRSGTISLRSRYSASDVGFTLDPHIGDPEAETRIATVYAPRDRRVLVLERSGGESPIYWVKKDARTGGLEGNLAES</sequence>
<accession>A0A5C4U4Z7</accession>
<gene>
    <name evidence="2" type="ORF">FHE74_03735</name>
</gene>
<dbReference type="OrthoDB" id="4406109at2"/>
<evidence type="ECO:0000256" key="1">
    <source>
        <dbReference type="SAM" id="MobiDB-lite"/>
    </source>
</evidence>
<name>A0A5C4U4Z7_9CORY</name>